<comment type="caution">
    <text evidence="4">The sequence shown here is derived from an EMBL/GenBank/DDBJ whole genome shotgun (WGS) entry which is preliminary data.</text>
</comment>
<gene>
    <name evidence="4" type="ORF">SNE34_03075</name>
</gene>
<evidence type="ECO:0000313" key="5">
    <source>
        <dbReference type="Proteomes" id="UP001355056"/>
    </source>
</evidence>
<dbReference type="RefSeq" id="WP_332614566.1">
    <property type="nucleotide sequence ID" value="NZ_JAXGFP010000001.1"/>
</dbReference>
<keyword evidence="5" id="KW-1185">Reference proteome</keyword>
<evidence type="ECO:0000256" key="1">
    <source>
        <dbReference type="ARBA" id="ARBA00006484"/>
    </source>
</evidence>
<sequence>MKAALVVLGATGGVGRGVVRAALERGHPVIAVARHADALEALARDYTGIDLTTLPGSVASDSDGAALAERLRELRRPFAGIVASVCGNASSGRVLDQPAAFLQRKLDEDLLPHLAAARHLLPLLSEAGRGNYLMIGGPGSEHPWAGHGHRSIGAAALRMLARVLHDEARAFDVRVQLLTVDVPVCTAANRKHASSRWPSALAIGQQAVALVERPPPDTPVVRYAPPPDTPSRFGPDSAPPPSDSCPSLVAVRALLGRFSSPGSNKDISS</sequence>
<dbReference type="PANTHER" id="PTHR43669">
    <property type="entry name" value="5-KETO-D-GLUCONATE 5-REDUCTASE"/>
    <property type="match status" value="1"/>
</dbReference>
<organism evidence="4 5">
    <name type="scientific">Novilysobacter erysipheiresistens</name>
    <dbReference type="NCBI Taxonomy" id="1749332"/>
    <lineage>
        <taxon>Bacteria</taxon>
        <taxon>Pseudomonadati</taxon>
        <taxon>Pseudomonadota</taxon>
        <taxon>Gammaproteobacteria</taxon>
        <taxon>Lysobacterales</taxon>
        <taxon>Lysobacteraceae</taxon>
        <taxon>Novilysobacter</taxon>
    </lineage>
</organism>
<protein>
    <submittedName>
        <fullName evidence="4">SDR family NAD(P)-dependent oxidoreductase</fullName>
    </submittedName>
</protein>
<dbReference type="SUPFAM" id="SSF51735">
    <property type="entry name" value="NAD(P)-binding Rossmann-fold domains"/>
    <property type="match status" value="1"/>
</dbReference>
<dbReference type="InterPro" id="IPR002347">
    <property type="entry name" value="SDR_fam"/>
</dbReference>
<accession>A0ABU7YVN4</accession>
<proteinExistence type="inferred from homology"/>
<dbReference type="Gene3D" id="3.40.50.720">
    <property type="entry name" value="NAD(P)-binding Rossmann-like Domain"/>
    <property type="match status" value="1"/>
</dbReference>
<dbReference type="InterPro" id="IPR036291">
    <property type="entry name" value="NAD(P)-bd_dom_sf"/>
</dbReference>
<evidence type="ECO:0000313" key="4">
    <source>
        <dbReference type="EMBL" id="MEG3182992.1"/>
    </source>
</evidence>
<dbReference type="PANTHER" id="PTHR43669:SF12">
    <property type="entry name" value="BLR5618 PROTEIN"/>
    <property type="match status" value="1"/>
</dbReference>
<dbReference type="EMBL" id="JAXGFP010000001">
    <property type="protein sequence ID" value="MEG3182992.1"/>
    <property type="molecule type" value="Genomic_DNA"/>
</dbReference>
<evidence type="ECO:0000256" key="3">
    <source>
        <dbReference type="SAM" id="MobiDB-lite"/>
    </source>
</evidence>
<feature type="region of interest" description="Disordered" evidence="3">
    <location>
        <begin position="214"/>
        <end position="246"/>
    </location>
</feature>
<dbReference type="Pfam" id="PF00106">
    <property type="entry name" value="adh_short"/>
    <property type="match status" value="1"/>
</dbReference>
<keyword evidence="2" id="KW-0560">Oxidoreductase</keyword>
<reference evidence="4 5" key="1">
    <citation type="journal article" date="2016" name="Int. J. Syst. Evol. Microbiol.">
        <title>Lysobacter erysipheiresistens sp. nov., an antagonist of powdery mildew, isolated from tobacco-cultivated soil.</title>
        <authorList>
            <person name="Xie B."/>
            <person name="Li T."/>
            <person name="Lin X."/>
            <person name="Wang C.J."/>
            <person name="Chen Y.J."/>
            <person name="Liu W.J."/>
            <person name="Zhao Z.W."/>
        </authorList>
    </citation>
    <scope>NUCLEOTIDE SEQUENCE [LARGE SCALE GENOMIC DNA]</scope>
    <source>
        <strain evidence="4 5">RS-LYSO-3</strain>
    </source>
</reference>
<evidence type="ECO:0000256" key="2">
    <source>
        <dbReference type="ARBA" id="ARBA00023002"/>
    </source>
</evidence>
<dbReference type="Proteomes" id="UP001355056">
    <property type="component" value="Unassembled WGS sequence"/>
</dbReference>
<comment type="similarity">
    <text evidence="1">Belongs to the short-chain dehydrogenases/reductases (SDR) family.</text>
</comment>
<name>A0ABU7YVN4_9GAMM</name>